<proteinExistence type="predicted"/>
<feature type="compositionally biased region" description="Basic residues" evidence="1">
    <location>
        <begin position="30"/>
        <end position="41"/>
    </location>
</feature>
<evidence type="ECO:0000313" key="2">
    <source>
        <dbReference type="EMBL" id="MDQ0359719.1"/>
    </source>
</evidence>
<reference evidence="2 3" key="1">
    <citation type="submission" date="2023-07" db="EMBL/GenBank/DDBJ databases">
        <title>Genomic Encyclopedia of Type Strains, Phase IV (KMG-IV): sequencing the most valuable type-strain genomes for metagenomic binning, comparative biology and taxonomic classification.</title>
        <authorList>
            <person name="Goeker M."/>
        </authorList>
    </citation>
    <scope>NUCLEOTIDE SEQUENCE [LARGE SCALE GENOMIC DNA]</scope>
    <source>
        <strain evidence="2 3">DSM 16784</strain>
    </source>
</reference>
<dbReference type="EMBL" id="JAUSUR010000001">
    <property type="protein sequence ID" value="MDQ0359719.1"/>
    <property type="molecule type" value="Genomic_DNA"/>
</dbReference>
<accession>A0ABU0DYZ1</accession>
<evidence type="ECO:0000313" key="3">
    <source>
        <dbReference type="Proteomes" id="UP001230220"/>
    </source>
</evidence>
<keyword evidence="3" id="KW-1185">Reference proteome</keyword>
<evidence type="ECO:0000256" key="1">
    <source>
        <dbReference type="SAM" id="MobiDB-lite"/>
    </source>
</evidence>
<dbReference type="RefSeq" id="WP_307405069.1">
    <property type="nucleotide sequence ID" value="NZ_JAUSUR010000001.1"/>
</dbReference>
<protein>
    <submittedName>
        <fullName evidence="2">Uncharacterized protein</fullName>
    </submittedName>
</protein>
<comment type="caution">
    <text evidence="2">The sequence shown here is derived from an EMBL/GenBank/DDBJ whole genome shotgun (WGS) entry which is preliminary data.</text>
</comment>
<dbReference type="Proteomes" id="UP001230220">
    <property type="component" value="Unassembled WGS sequence"/>
</dbReference>
<sequence length="41" mass="4671">MKQDELLYLALLCIINKPKTNKASSIKTSQKPKKSQKQLNP</sequence>
<name>A0ABU0DYZ1_9FIRM</name>
<organism evidence="2 3">
    <name type="scientific">Breznakia pachnodae</name>
    <dbReference type="NCBI Taxonomy" id="265178"/>
    <lineage>
        <taxon>Bacteria</taxon>
        <taxon>Bacillati</taxon>
        <taxon>Bacillota</taxon>
        <taxon>Erysipelotrichia</taxon>
        <taxon>Erysipelotrichales</taxon>
        <taxon>Erysipelotrichaceae</taxon>
        <taxon>Breznakia</taxon>
    </lineage>
</organism>
<gene>
    <name evidence="2" type="ORF">J2S15_000450</name>
</gene>
<feature type="region of interest" description="Disordered" evidence="1">
    <location>
        <begin position="21"/>
        <end position="41"/>
    </location>
</feature>